<proteinExistence type="predicted"/>
<feature type="transmembrane region" description="Helical" evidence="2">
    <location>
        <begin position="50"/>
        <end position="73"/>
    </location>
</feature>
<dbReference type="Proteomes" id="UP001516400">
    <property type="component" value="Unassembled WGS sequence"/>
</dbReference>
<gene>
    <name evidence="3" type="ORF">HHI36_008033</name>
</gene>
<dbReference type="PANTHER" id="PTHR43243:SF95">
    <property type="entry name" value="LD37241P"/>
    <property type="match status" value="1"/>
</dbReference>
<dbReference type="PANTHER" id="PTHR43243">
    <property type="entry name" value="INNER MEMBRANE TRANSPORTER YGJI-RELATED"/>
    <property type="match status" value="1"/>
</dbReference>
<feature type="compositionally biased region" description="Basic and acidic residues" evidence="1">
    <location>
        <begin position="136"/>
        <end position="146"/>
    </location>
</feature>
<evidence type="ECO:0000256" key="2">
    <source>
        <dbReference type="SAM" id="Phobius"/>
    </source>
</evidence>
<evidence type="ECO:0000313" key="3">
    <source>
        <dbReference type="EMBL" id="KAL3268947.1"/>
    </source>
</evidence>
<protein>
    <submittedName>
        <fullName evidence="3">Uncharacterized protein</fullName>
    </submittedName>
</protein>
<keyword evidence="2" id="KW-1133">Transmembrane helix</keyword>
<evidence type="ECO:0000313" key="4">
    <source>
        <dbReference type="Proteomes" id="UP001516400"/>
    </source>
</evidence>
<reference evidence="3 4" key="1">
    <citation type="journal article" date="2021" name="BMC Biol.">
        <title>Horizontally acquired antibacterial genes associated with adaptive radiation of ladybird beetles.</title>
        <authorList>
            <person name="Li H.S."/>
            <person name="Tang X.F."/>
            <person name="Huang Y.H."/>
            <person name="Xu Z.Y."/>
            <person name="Chen M.L."/>
            <person name="Du X.Y."/>
            <person name="Qiu B.Y."/>
            <person name="Chen P.T."/>
            <person name="Zhang W."/>
            <person name="Slipinski A."/>
            <person name="Escalona H.E."/>
            <person name="Waterhouse R.M."/>
            <person name="Zwick A."/>
            <person name="Pang H."/>
        </authorList>
    </citation>
    <scope>NUCLEOTIDE SEQUENCE [LARGE SCALE GENOMIC DNA]</scope>
    <source>
        <strain evidence="3">SYSU2018</strain>
    </source>
</reference>
<feature type="transmembrane region" description="Helical" evidence="2">
    <location>
        <begin position="79"/>
        <end position="100"/>
    </location>
</feature>
<dbReference type="Gene3D" id="1.20.1740.10">
    <property type="entry name" value="Amino acid/polyamine transporter I"/>
    <property type="match status" value="1"/>
</dbReference>
<evidence type="ECO:0000256" key="1">
    <source>
        <dbReference type="SAM" id="MobiDB-lite"/>
    </source>
</evidence>
<dbReference type="AlphaFoldDB" id="A0ABD2MRU7"/>
<keyword evidence="2" id="KW-0812">Transmembrane</keyword>
<dbReference type="EMBL" id="JABFTP020000021">
    <property type="protein sequence ID" value="KAL3268947.1"/>
    <property type="molecule type" value="Genomic_DNA"/>
</dbReference>
<keyword evidence="2" id="KW-0472">Membrane</keyword>
<keyword evidence="4" id="KW-1185">Reference proteome</keyword>
<feature type="region of interest" description="Disordered" evidence="1">
    <location>
        <begin position="122"/>
        <end position="146"/>
    </location>
</feature>
<name>A0ABD2MRU7_9CUCU</name>
<accession>A0ABD2MRU7</accession>
<comment type="caution">
    <text evidence="3">The sequence shown here is derived from an EMBL/GenBank/DDBJ whole genome shotgun (WGS) entry which is preliminary data.</text>
</comment>
<organism evidence="3 4">
    <name type="scientific">Cryptolaemus montrouzieri</name>
    <dbReference type="NCBI Taxonomy" id="559131"/>
    <lineage>
        <taxon>Eukaryota</taxon>
        <taxon>Metazoa</taxon>
        <taxon>Ecdysozoa</taxon>
        <taxon>Arthropoda</taxon>
        <taxon>Hexapoda</taxon>
        <taxon>Insecta</taxon>
        <taxon>Pterygota</taxon>
        <taxon>Neoptera</taxon>
        <taxon>Endopterygota</taxon>
        <taxon>Coleoptera</taxon>
        <taxon>Polyphaga</taxon>
        <taxon>Cucujiformia</taxon>
        <taxon>Coccinelloidea</taxon>
        <taxon>Coccinellidae</taxon>
        <taxon>Scymninae</taxon>
        <taxon>Scymnini</taxon>
        <taxon>Cryptolaemus</taxon>
    </lineage>
</organism>
<sequence>MFINLLAINQFPQALVVNSFSLFQMARNLLAALSRKKTNCESTDSKLDRVLSLVDLIALGVGATLGLGVYILAGSVAKQTAGPAVAISFLIAAIASAVAAETRRKSTIKDEEKVEAFRRNKNVSNGDEEFNGEVKNSTKDTQREENAVNRAENILENKIEEILVNINGKREPEIPRSFTKCSKTYQRYQSK</sequence>